<evidence type="ECO:0000256" key="2">
    <source>
        <dbReference type="ARBA" id="ARBA00022679"/>
    </source>
</evidence>
<evidence type="ECO:0000259" key="9">
    <source>
        <dbReference type="PROSITE" id="PS50879"/>
    </source>
</evidence>
<dbReference type="SUPFAM" id="SSF56672">
    <property type="entry name" value="DNA/RNA polymerases"/>
    <property type="match status" value="1"/>
</dbReference>
<feature type="domain" description="Integrase catalytic" evidence="10">
    <location>
        <begin position="881"/>
        <end position="1042"/>
    </location>
</feature>
<keyword evidence="3" id="KW-0548">Nucleotidyltransferase</keyword>
<evidence type="ECO:0000256" key="8">
    <source>
        <dbReference type="SAM" id="MobiDB-lite"/>
    </source>
</evidence>
<keyword evidence="7" id="KW-0695">RNA-directed DNA polymerase</keyword>
<dbReference type="Proteomes" id="UP000594261">
    <property type="component" value="Chromosome 2"/>
</dbReference>
<evidence type="ECO:0000256" key="7">
    <source>
        <dbReference type="ARBA" id="ARBA00022918"/>
    </source>
</evidence>
<dbReference type="SUPFAM" id="SSF53098">
    <property type="entry name" value="Ribonuclease H-like"/>
    <property type="match status" value="2"/>
</dbReference>
<evidence type="ECO:0000313" key="11">
    <source>
        <dbReference type="EnsemblPlants" id="QL02p015600:mrna"/>
    </source>
</evidence>
<dbReference type="Pfam" id="PF00078">
    <property type="entry name" value="RVT_1"/>
    <property type="match status" value="1"/>
</dbReference>
<feature type="region of interest" description="Disordered" evidence="8">
    <location>
        <begin position="147"/>
        <end position="169"/>
    </location>
</feature>
<dbReference type="GO" id="GO:0003676">
    <property type="term" value="F:nucleic acid binding"/>
    <property type="evidence" value="ECO:0007669"/>
    <property type="project" value="InterPro"/>
</dbReference>
<evidence type="ECO:0000256" key="1">
    <source>
        <dbReference type="ARBA" id="ARBA00022670"/>
    </source>
</evidence>
<sequence>MVTPKGQIRLPVQTGAEIVEVNFIVVDAYSPYTAIMARPWIHALEAVTSTLHQKVKYPSRGQVEELRGDQAMARKCEGLAEEIRCEGLDRIAVNDDPEKFFQVGSELPSQEKEELVGFLRENVDVFAWDAYDAPGVDPSFICHHLNVNPSSTPKKQPPRRPSKEHASAVRDEVAKLKRAGAIKEVFYPEWLANTVVVRKKTGKWRVCVDFTDLNKACPKDPFPLPRIDRLVDATVGHPRMSFLDAFQGYHQIPLAPDDQEKTAFMTPIGNYHYKVMPFGLKNAGSTYQRMMTRMFEPQLGKIIEIYIDDMVVKSKRVSEHVGDLGAIFAILRKHWLRLNASKCSFGVGFGKFLGYMVTHRGIEVSPDQIKAINSLQVPRNPKEVQKLTGMIAALNRFISRSADRCRPFYLLINKWKGFEWSEDCAQAFQQLKDYLSRPPIMSSPEADEVLFAYIAVASHAVSLVLIRDDNGMQRPVYYVSKSLHEAEVRYLPLEKAILAIVHATRKLPHYFQAHTVIVLTQFPLRAVLRSADYTGRIAMWSALLGAFDIKYMPRSSVKGQVLADLVAEFAEPFLETMTEKKALDEKSVGVISAVETRPWKVYVDGAANQRGSGVGIVIISPDGAAIEKSLRLGFSATNNEAEYEALLQGMMMVHRLGGTVIEAFSDSRLVVGQVMGELEARDIRMQEYLGQVKRLQTNFESFNLTHIPRSVNTHADSLATLATSSAHNLPRMILVEDLARASPISGNPARVHQIRKSHCWMDPIKNFLQSDVLPEEKLEADKIRRNAPRFWLSEDHQLYRRSYSGPYLLCVHPEESESLLEELHEGTCGSHTGGRSLAHRALTQGYWWPNMQREAQEYAKKCDQCQRFAPNIHQPGGVLNPLSNPWPFAQWGLDIVGPFPKAAGNKRYIIVGTDYFTKWVEAEPLANIRDVDAQKFIWKNIITRFGIPRTLISNNGLQFDSKSFRKYCHELGIINRYSTPAYPQGNGQVEAVNKVIVNGLKKRLDEAKGRWIEELPHVLWTYRTTPRRSTGETPFSLTYGAEAVLPIENNFPTLRSASFTPDGNDELLERNLDLAEERREKATIHMAYYHQKLRQGYDANVKLRPLGPGDLVMRKVLGSAKKPSWGKLGPNWEGPYRITSVAGIGAYYLEDLDEKAVPRPWNVNNLRRYYY</sequence>
<accession>A0A7N2KTP3</accession>
<evidence type="ECO:0000256" key="4">
    <source>
        <dbReference type="ARBA" id="ARBA00022722"/>
    </source>
</evidence>
<evidence type="ECO:0000259" key="10">
    <source>
        <dbReference type="PROSITE" id="PS50994"/>
    </source>
</evidence>
<evidence type="ECO:0000256" key="5">
    <source>
        <dbReference type="ARBA" id="ARBA00022759"/>
    </source>
</evidence>
<dbReference type="PANTHER" id="PTHR48475">
    <property type="entry name" value="RIBONUCLEASE H"/>
    <property type="match status" value="1"/>
</dbReference>
<evidence type="ECO:0000256" key="6">
    <source>
        <dbReference type="ARBA" id="ARBA00022801"/>
    </source>
</evidence>
<dbReference type="InterPro" id="IPR043128">
    <property type="entry name" value="Rev_trsase/Diguanyl_cyclase"/>
</dbReference>
<keyword evidence="1" id="KW-0645">Protease</keyword>
<dbReference type="GO" id="GO:0008233">
    <property type="term" value="F:peptidase activity"/>
    <property type="evidence" value="ECO:0007669"/>
    <property type="project" value="UniProtKB-KW"/>
</dbReference>
<protein>
    <submittedName>
        <fullName evidence="11">Uncharacterized protein</fullName>
    </submittedName>
</protein>
<dbReference type="Gene3D" id="3.10.10.10">
    <property type="entry name" value="HIV Type 1 Reverse Transcriptase, subunit A, domain 1"/>
    <property type="match status" value="1"/>
</dbReference>
<dbReference type="InterPro" id="IPR001584">
    <property type="entry name" value="Integrase_cat-core"/>
</dbReference>
<dbReference type="PANTHER" id="PTHR48475:SF2">
    <property type="entry name" value="RIBONUCLEASE H"/>
    <property type="match status" value="1"/>
</dbReference>
<dbReference type="CDD" id="cd09279">
    <property type="entry name" value="RNase_HI_like"/>
    <property type="match status" value="1"/>
</dbReference>
<dbReference type="AlphaFoldDB" id="A0A7N2KTP3"/>
<keyword evidence="6" id="KW-0378">Hydrolase</keyword>
<reference evidence="11" key="2">
    <citation type="submission" date="2021-01" db="UniProtKB">
        <authorList>
            <consortium name="EnsemblPlants"/>
        </authorList>
    </citation>
    <scope>IDENTIFICATION</scope>
</reference>
<dbReference type="PROSITE" id="PS50879">
    <property type="entry name" value="RNASE_H_1"/>
    <property type="match status" value="1"/>
</dbReference>
<evidence type="ECO:0000256" key="3">
    <source>
        <dbReference type="ARBA" id="ARBA00022695"/>
    </source>
</evidence>
<keyword evidence="4" id="KW-0540">Nuclease</keyword>
<dbReference type="InParanoid" id="A0A7N2KTP3"/>
<dbReference type="InterPro" id="IPR041577">
    <property type="entry name" value="RT_RNaseH_2"/>
</dbReference>
<dbReference type="PROSITE" id="PS50994">
    <property type="entry name" value="INTEGRASE"/>
    <property type="match status" value="1"/>
</dbReference>
<dbReference type="Pfam" id="PF00665">
    <property type="entry name" value="rve"/>
    <property type="match status" value="1"/>
</dbReference>
<dbReference type="EnsemblPlants" id="QL02p015600:mrna">
    <property type="protein sequence ID" value="QL02p015600:mrna"/>
    <property type="gene ID" value="QL02p015600"/>
</dbReference>
<dbReference type="FunFam" id="3.10.10.10:FF:000007">
    <property type="entry name" value="Retrovirus-related Pol polyprotein from transposon 17.6-like Protein"/>
    <property type="match status" value="1"/>
</dbReference>
<evidence type="ECO:0000313" key="12">
    <source>
        <dbReference type="Proteomes" id="UP000594261"/>
    </source>
</evidence>
<reference evidence="12" key="1">
    <citation type="journal article" date="2016" name="G3 (Bethesda)">
        <title>First Draft Assembly and Annotation of the Genome of a California Endemic Oak Quercus lobata Nee (Fagaceae).</title>
        <authorList>
            <person name="Sork V.L."/>
            <person name="Fitz-Gibbon S.T."/>
            <person name="Puiu D."/>
            <person name="Crepeau M."/>
            <person name="Gugger P.F."/>
            <person name="Sherman R."/>
            <person name="Stevens K."/>
            <person name="Langley C.H."/>
            <person name="Pellegrini M."/>
            <person name="Salzberg S.L."/>
        </authorList>
    </citation>
    <scope>NUCLEOTIDE SEQUENCE [LARGE SCALE GENOMIC DNA]</scope>
    <source>
        <strain evidence="12">cv. SW786</strain>
    </source>
</reference>
<dbReference type="GO" id="GO:0004523">
    <property type="term" value="F:RNA-DNA hybrid ribonuclease activity"/>
    <property type="evidence" value="ECO:0007669"/>
    <property type="project" value="InterPro"/>
</dbReference>
<proteinExistence type="predicted"/>
<dbReference type="CDD" id="cd01647">
    <property type="entry name" value="RT_LTR"/>
    <property type="match status" value="1"/>
</dbReference>
<organism evidence="11 12">
    <name type="scientific">Quercus lobata</name>
    <name type="common">Valley oak</name>
    <dbReference type="NCBI Taxonomy" id="97700"/>
    <lineage>
        <taxon>Eukaryota</taxon>
        <taxon>Viridiplantae</taxon>
        <taxon>Streptophyta</taxon>
        <taxon>Embryophyta</taxon>
        <taxon>Tracheophyta</taxon>
        <taxon>Spermatophyta</taxon>
        <taxon>Magnoliopsida</taxon>
        <taxon>eudicotyledons</taxon>
        <taxon>Gunneridae</taxon>
        <taxon>Pentapetalae</taxon>
        <taxon>rosids</taxon>
        <taxon>fabids</taxon>
        <taxon>Fagales</taxon>
        <taxon>Fagaceae</taxon>
        <taxon>Quercus</taxon>
    </lineage>
</organism>
<dbReference type="Gene3D" id="1.10.340.70">
    <property type="match status" value="1"/>
</dbReference>
<keyword evidence="2" id="KW-0808">Transferase</keyword>
<dbReference type="Gene3D" id="3.30.420.10">
    <property type="entry name" value="Ribonuclease H-like superfamily/Ribonuclease H"/>
    <property type="match status" value="2"/>
</dbReference>
<dbReference type="Pfam" id="PF17921">
    <property type="entry name" value="Integrase_H2C2"/>
    <property type="match status" value="1"/>
</dbReference>
<dbReference type="GO" id="GO:0015074">
    <property type="term" value="P:DNA integration"/>
    <property type="evidence" value="ECO:0007669"/>
    <property type="project" value="InterPro"/>
</dbReference>
<dbReference type="OMA" id="SVNTHAD"/>
<dbReference type="InterPro" id="IPR012337">
    <property type="entry name" value="RNaseH-like_sf"/>
</dbReference>
<keyword evidence="5" id="KW-0255">Endonuclease</keyword>
<feature type="domain" description="RNase H type-1" evidence="9">
    <location>
        <begin position="595"/>
        <end position="728"/>
    </location>
</feature>
<dbReference type="InterPro" id="IPR043502">
    <property type="entry name" value="DNA/RNA_pol_sf"/>
</dbReference>
<dbReference type="InterPro" id="IPR041588">
    <property type="entry name" value="Integrase_H2C2"/>
</dbReference>
<dbReference type="Gene3D" id="3.30.70.270">
    <property type="match status" value="2"/>
</dbReference>
<keyword evidence="12" id="KW-1185">Reference proteome</keyword>
<dbReference type="InterPro" id="IPR002156">
    <property type="entry name" value="RNaseH_domain"/>
</dbReference>
<dbReference type="Pfam" id="PF13456">
    <property type="entry name" value="RVT_3"/>
    <property type="match status" value="1"/>
</dbReference>
<dbReference type="InterPro" id="IPR036397">
    <property type="entry name" value="RNaseH_sf"/>
</dbReference>
<dbReference type="InterPro" id="IPR000477">
    <property type="entry name" value="RT_dom"/>
</dbReference>
<dbReference type="Pfam" id="PF17919">
    <property type="entry name" value="RT_RNaseH_2"/>
    <property type="match status" value="1"/>
</dbReference>
<dbReference type="GO" id="GO:0003964">
    <property type="term" value="F:RNA-directed DNA polymerase activity"/>
    <property type="evidence" value="ECO:0007669"/>
    <property type="project" value="UniProtKB-KW"/>
</dbReference>
<dbReference type="GO" id="GO:0006508">
    <property type="term" value="P:proteolysis"/>
    <property type="evidence" value="ECO:0007669"/>
    <property type="project" value="UniProtKB-KW"/>
</dbReference>
<name>A0A7N2KTP3_QUELO</name>
<dbReference type="Gramene" id="QL02p015600:mrna">
    <property type="protein sequence ID" value="QL02p015600:mrna"/>
    <property type="gene ID" value="QL02p015600"/>
</dbReference>